<accession>A0A7Y9ZDL4</accession>
<reference evidence="2 3" key="1">
    <citation type="submission" date="2020-07" db="EMBL/GenBank/DDBJ databases">
        <title>Sequencing the genomes of 1000 actinobacteria strains.</title>
        <authorList>
            <person name="Klenk H.-P."/>
        </authorList>
    </citation>
    <scope>NUCLEOTIDE SEQUENCE [LARGE SCALE GENOMIC DNA]</scope>
    <source>
        <strain evidence="2 3">DSM 19970</strain>
    </source>
</reference>
<dbReference type="RefSeq" id="WP_179397812.1">
    <property type="nucleotide sequence ID" value="NZ_JACBZO010000001.1"/>
</dbReference>
<evidence type="ECO:0000313" key="2">
    <source>
        <dbReference type="EMBL" id="NYI41411.1"/>
    </source>
</evidence>
<gene>
    <name evidence="2" type="ORF">BKA03_001530</name>
</gene>
<name>A0A7Y9ZDL4_9MICO</name>
<dbReference type="InterPro" id="IPR027417">
    <property type="entry name" value="P-loop_NTPase"/>
</dbReference>
<dbReference type="InterPro" id="IPR008900">
    <property type="entry name" value="Zot_N"/>
</dbReference>
<feature type="domain" description="Zona occludens toxin N-terminal" evidence="1">
    <location>
        <begin position="66"/>
        <end position="148"/>
    </location>
</feature>
<sequence>MSIRLEGLWPGMIRGVIGAMGSGKSLEGVKRAVGKHRAGVDVYSSTPLTIDGEDCPVVTPENLMKVKNGFILLDEVHLWLPSRRSLKTPLVWLEWMSQIRKEGVRVEILWTAQVWNRLDVALRDLTLYVTKAERWNLGLVEAYVYKTFAEDQFPRGKYMKREIVRRSRTASGAYSTDYKIERAGHLRDERDPYDGGARDRAQEQLKALLDKTRAAAAAPAVAPVAVSTSPTTTEWGY</sequence>
<dbReference type="Gene3D" id="3.40.50.300">
    <property type="entry name" value="P-loop containing nucleotide triphosphate hydrolases"/>
    <property type="match status" value="1"/>
</dbReference>
<dbReference type="Pfam" id="PF05707">
    <property type="entry name" value="Zot"/>
    <property type="match status" value="1"/>
</dbReference>
<dbReference type="EMBL" id="JACBZO010000001">
    <property type="protein sequence ID" value="NYI41411.1"/>
    <property type="molecule type" value="Genomic_DNA"/>
</dbReference>
<evidence type="ECO:0000259" key="1">
    <source>
        <dbReference type="Pfam" id="PF05707"/>
    </source>
</evidence>
<comment type="caution">
    <text evidence="2">The sequence shown here is derived from an EMBL/GenBank/DDBJ whole genome shotgun (WGS) entry which is preliminary data.</text>
</comment>
<protein>
    <recommendedName>
        <fullName evidence="1">Zona occludens toxin N-terminal domain-containing protein</fullName>
    </recommendedName>
</protein>
<proteinExistence type="predicted"/>
<keyword evidence="3" id="KW-1185">Reference proteome</keyword>
<evidence type="ECO:0000313" key="3">
    <source>
        <dbReference type="Proteomes" id="UP000547973"/>
    </source>
</evidence>
<dbReference type="AlphaFoldDB" id="A0A7Y9ZDL4"/>
<organism evidence="2 3">
    <name type="scientific">Demequina lutea</name>
    <dbReference type="NCBI Taxonomy" id="431489"/>
    <lineage>
        <taxon>Bacteria</taxon>
        <taxon>Bacillati</taxon>
        <taxon>Actinomycetota</taxon>
        <taxon>Actinomycetes</taxon>
        <taxon>Micrococcales</taxon>
        <taxon>Demequinaceae</taxon>
        <taxon>Demequina</taxon>
    </lineage>
</organism>
<dbReference type="Proteomes" id="UP000547973">
    <property type="component" value="Unassembled WGS sequence"/>
</dbReference>